<proteinExistence type="predicted"/>
<sequence length="1118" mass="115370">MKAARRQIAATTARRGRRRPAQGRLTRFCAFCLRETGSLVAKLVSLTAILALVVLALLDGREFVLNSIDPRLKHWIAERIGAEEITVGSVGFTLGEGADPAGLTLNDVRIGGGEGPSLSLPRIATGFQVLGGLQGALRPTSIALDGIALDLIRAETGALTLSADRAGAGAPVPLLGAGGGGGADFEAMLDAAAIFGRLEALSRLQRVDLVGADITYHDGRAGRRWVARDASAYLERGAGRLNASVTATLSDGQGASVPVQATIQRQEAAGITRYAVRFDNARPGDVAAQVALLEFLALVDAPVSGALAAEFSDAGNLLALSGALRMGAGALRPTPEREIAFDAASVYFSYDPRSDRFRLDSLDLVTERGSLRADGVVLVDRDATGAVAALVSQLDLYQVALAGTEGAPIVFRNGRAVTRLTRSPFTIEIGTLSLRDGDTRVSLSGRARPEPEGWDVALDAGAVNLPRDRLMPLWPAELRPRLRTWLDERLEAGLVTEASLHLRQRGGAREIGLDFGFRDGVARILPRMPALVGARGTGQLIDGRFELVLDAGHTGPGQGAGVDLAGSRMLVADARARPSVAEIRLEGSGQIPQLLALVDNPPLRLPSRAGQGTDMATGRAEVVATLRLPLRDGLTDRDVEADVRATLSDVRSGSLVPGRVLAAETLKLNATNDTLEIAGTVRLDDVPLEARLARPLGPDAGPATVTGSLVVTPLSVAGLGIPLPEGSLEGQGTGRFALTLGPEGVPPAYSVDLPLSGLALSIPPLGWRKSAAAEGSLQLAGRLGPAPTVEDLRLGAPGLRIEGALDISGQRLEGARLSRLALGGWLDAPLRWRAGNPAKVAIEGGRIDLRRGLPPMAGLGGGGGGGGVALDFAPREVIVTDAIRLTDLRGSLATGQAPLGRFTAQVNGRAPLSGFLREGGEVFLQSEDGGAALRAAGLFRNAAGGTLRVSLAPGGGALSGVFSLQGSRVLSDATLARLLEGATVEGLARRAAAGGEGIAFADAQGRFAIADGRVTVSGARAVGPDLGVTISGTYDTVAGRLDMNGVLSPLYALNGMFERLPLIGRLLGGRPGEGLLGANFRITGSASEPQISVNPLSILTPGAIREIFAQGAPDAPGG</sequence>
<dbReference type="EMBL" id="JABFBC010000001">
    <property type="protein sequence ID" value="NNU80651.1"/>
    <property type="molecule type" value="Genomic_DNA"/>
</dbReference>
<comment type="caution">
    <text evidence="2">The sequence shown here is derived from an EMBL/GenBank/DDBJ whole genome shotgun (WGS) entry which is preliminary data.</text>
</comment>
<dbReference type="AlphaFoldDB" id="A0A849L389"/>
<organism evidence="2 3">
    <name type="scientific">Halovulum dunhuangense</name>
    <dbReference type="NCBI Taxonomy" id="1505036"/>
    <lineage>
        <taxon>Bacteria</taxon>
        <taxon>Pseudomonadati</taxon>
        <taxon>Pseudomonadota</taxon>
        <taxon>Alphaproteobacteria</taxon>
        <taxon>Rhodobacterales</taxon>
        <taxon>Paracoccaceae</taxon>
        <taxon>Halovulum</taxon>
    </lineage>
</organism>
<keyword evidence="1" id="KW-0812">Transmembrane</keyword>
<name>A0A849L389_9RHOB</name>
<dbReference type="RefSeq" id="WP_171324600.1">
    <property type="nucleotide sequence ID" value="NZ_JABFBC010000001.1"/>
</dbReference>
<evidence type="ECO:0000313" key="3">
    <source>
        <dbReference type="Proteomes" id="UP000572377"/>
    </source>
</evidence>
<accession>A0A849L389</accession>
<feature type="transmembrane region" description="Helical" evidence="1">
    <location>
        <begin position="39"/>
        <end position="58"/>
    </location>
</feature>
<dbReference type="Proteomes" id="UP000572377">
    <property type="component" value="Unassembled WGS sequence"/>
</dbReference>
<reference evidence="2 3" key="1">
    <citation type="submission" date="2020-05" db="EMBL/GenBank/DDBJ databases">
        <title>Gimesia benthica sp. nov., a novel planctomycete isolated from a deep-sea water sample of the Northwest Indian Ocean.</title>
        <authorList>
            <person name="Wang J."/>
            <person name="Ruan C."/>
            <person name="Song L."/>
            <person name="Zhu Y."/>
            <person name="Li A."/>
            <person name="Zheng X."/>
            <person name="Wang L."/>
            <person name="Lu Z."/>
            <person name="Huang Y."/>
            <person name="Du W."/>
            <person name="Zhou Y."/>
            <person name="Huang L."/>
            <person name="Dai X."/>
        </authorList>
    </citation>
    <scope>NUCLEOTIDE SEQUENCE [LARGE SCALE GENOMIC DNA]</scope>
    <source>
        <strain evidence="2 3">YYQ-30</strain>
    </source>
</reference>
<keyword evidence="3" id="KW-1185">Reference proteome</keyword>
<keyword evidence="1" id="KW-1133">Transmembrane helix</keyword>
<protein>
    <submittedName>
        <fullName evidence="2">AsmA-like C-terminal region-containing protein</fullName>
    </submittedName>
</protein>
<evidence type="ECO:0000256" key="1">
    <source>
        <dbReference type="SAM" id="Phobius"/>
    </source>
</evidence>
<gene>
    <name evidence="2" type="ORF">HMH01_09405</name>
</gene>
<keyword evidence="1" id="KW-0472">Membrane</keyword>
<evidence type="ECO:0000313" key="2">
    <source>
        <dbReference type="EMBL" id="NNU80651.1"/>
    </source>
</evidence>